<reference evidence="1 2" key="2">
    <citation type="submission" date="2013-02" db="EMBL/GenBank/DDBJ databases">
        <title>The Genome Sequence of Plasmodium falciparum CAMP/Malaysia.</title>
        <authorList>
            <consortium name="The Broad Institute Genome Sequencing Platform"/>
            <consortium name="The Broad Institute Genome Sequencing Center for Infectious Disease"/>
            <person name="Neafsey D."/>
            <person name="Cheeseman I."/>
            <person name="Volkman S."/>
            <person name="Adams J."/>
            <person name="Walker B."/>
            <person name="Young S.K."/>
            <person name="Zeng Q."/>
            <person name="Gargeya S."/>
            <person name="Fitzgerald M."/>
            <person name="Haas B."/>
            <person name="Abouelleil A."/>
            <person name="Alvarado L."/>
            <person name="Arachchi H.M."/>
            <person name="Berlin A.M."/>
            <person name="Chapman S.B."/>
            <person name="Dewar J."/>
            <person name="Goldberg J."/>
            <person name="Griggs A."/>
            <person name="Gujja S."/>
            <person name="Hansen M."/>
            <person name="Howarth C."/>
            <person name="Imamovic A."/>
            <person name="Larimer J."/>
            <person name="McCowan C."/>
            <person name="Murphy C."/>
            <person name="Neiman D."/>
            <person name="Pearson M."/>
            <person name="Priest M."/>
            <person name="Roberts A."/>
            <person name="Saif S."/>
            <person name="Shea T."/>
            <person name="Sisk P."/>
            <person name="Sykes S."/>
            <person name="Wortman J."/>
            <person name="Nusbaum C."/>
            <person name="Birren B."/>
        </authorList>
    </citation>
    <scope>NUCLEOTIDE SEQUENCE [LARGE SCALE GENOMIC DNA]</scope>
    <source>
        <strain evidence="1 2">CAMP/Malaysia</strain>
    </source>
</reference>
<sequence length="25" mass="3174">MPRHPFFQNIFSYFLQFRQSVNIKK</sequence>
<evidence type="ECO:0000313" key="2">
    <source>
        <dbReference type="Proteomes" id="UP000030694"/>
    </source>
</evidence>
<proteinExistence type="predicted"/>
<dbReference type="EMBL" id="KI927505">
    <property type="protein sequence ID" value="ETW62338.1"/>
    <property type="molecule type" value="Genomic_DNA"/>
</dbReference>
<dbReference type="AlphaFoldDB" id="A0A024XAY0"/>
<evidence type="ECO:0000313" key="1">
    <source>
        <dbReference type="EMBL" id="ETW62338.1"/>
    </source>
</evidence>
<gene>
    <name evidence="1" type="ORF">PFMC_01809</name>
</gene>
<accession>A0A024XAY0</accession>
<dbReference type="Proteomes" id="UP000030694">
    <property type="component" value="Unassembled WGS sequence"/>
</dbReference>
<feature type="non-terminal residue" evidence="1">
    <location>
        <position position="25"/>
    </location>
</feature>
<reference evidence="1 2" key="1">
    <citation type="submission" date="2013-02" db="EMBL/GenBank/DDBJ databases">
        <title>The Genome Annotation of Plasmodium falciparum CAMP/Malaysia.</title>
        <authorList>
            <consortium name="The Broad Institute Genome Sequencing Platform"/>
            <consortium name="The Broad Institute Genome Sequencing Center for Infectious Disease"/>
            <person name="Neafsey D."/>
            <person name="Hoffman S."/>
            <person name="Volkman S."/>
            <person name="Rosenthal P."/>
            <person name="Walker B."/>
            <person name="Young S.K."/>
            <person name="Zeng Q."/>
            <person name="Gargeya S."/>
            <person name="Fitzgerald M."/>
            <person name="Haas B."/>
            <person name="Abouelleil A."/>
            <person name="Allen A.W."/>
            <person name="Alvarado L."/>
            <person name="Arachchi H.M."/>
            <person name="Berlin A.M."/>
            <person name="Chapman S.B."/>
            <person name="Gainer-Dewar J."/>
            <person name="Goldberg J."/>
            <person name="Griggs A."/>
            <person name="Gujja S."/>
            <person name="Hansen M."/>
            <person name="Howarth C."/>
            <person name="Imamovic A."/>
            <person name="Ireland A."/>
            <person name="Larimer J."/>
            <person name="McCowan C."/>
            <person name="Murphy C."/>
            <person name="Pearson M."/>
            <person name="Poon T.W."/>
            <person name="Priest M."/>
            <person name="Roberts A."/>
            <person name="Saif S."/>
            <person name="Shea T."/>
            <person name="Sisk P."/>
            <person name="Sykes S."/>
            <person name="Wortman J."/>
            <person name="Nusbaum C."/>
            <person name="Birren B."/>
        </authorList>
    </citation>
    <scope>NUCLEOTIDE SEQUENCE [LARGE SCALE GENOMIC DNA]</scope>
    <source>
        <strain evidence="1 2">CAMP/Malaysia</strain>
    </source>
</reference>
<organism evidence="1 2">
    <name type="scientific">Plasmodium falciparum (isolate Camp / Malaysia)</name>
    <dbReference type="NCBI Taxonomy" id="5835"/>
    <lineage>
        <taxon>Eukaryota</taxon>
        <taxon>Sar</taxon>
        <taxon>Alveolata</taxon>
        <taxon>Apicomplexa</taxon>
        <taxon>Aconoidasida</taxon>
        <taxon>Haemosporida</taxon>
        <taxon>Plasmodiidae</taxon>
        <taxon>Plasmodium</taxon>
        <taxon>Plasmodium (Laverania)</taxon>
    </lineage>
</organism>
<protein>
    <submittedName>
        <fullName evidence="1">Uncharacterized protein</fullName>
    </submittedName>
</protein>
<name>A0A024XAY0_PLAFC</name>